<sequence length="97" mass="10654">MGSPEGMVAGGWGEIVIGGWGANWRNRRRWLPRSWEPLQHKWGERKKTAACLKIGREETDISVCRGGSEVRESIHVGGQATVNQVHSLCNGSQPSST</sequence>
<organism evidence="1 2">
    <name type="scientific">Ficus carica</name>
    <name type="common">Common fig</name>
    <dbReference type="NCBI Taxonomy" id="3494"/>
    <lineage>
        <taxon>Eukaryota</taxon>
        <taxon>Viridiplantae</taxon>
        <taxon>Streptophyta</taxon>
        <taxon>Embryophyta</taxon>
        <taxon>Tracheophyta</taxon>
        <taxon>Spermatophyta</taxon>
        <taxon>Magnoliopsida</taxon>
        <taxon>eudicotyledons</taxon>
        <taxon>Gunneridae</taxon>
        <taxon>Pentapetalae</taxon>
        <taxon>rosids</taxon>
        <taxon>fabids</taxon>
        <taxon>Rosales</taxon>
        <taxon>Moraceae</taxon>
        <taxon>Ficeae</taxon>
        <taxon>Ficus</taxon>
    </lineage>
</organism>
<dbReference type="Proteomes" id="UP001187192">
    <property type="component" value="Unassembled WGS sequence"/>
</dbReference>
<keyword evidence="2" id="KW-1185">Reference proteome</keyword>
<reference evidence="1" key="1">
    <citation type="submission" date="2023-07" db="EMBL/GenBank/DDBJ databases">
        <title>draft genome sequence of fig (Ficus carica).</title>
        <authorList>
            <person name="Takahashi T."/>
            <person name="Nishimura K."/>
        </authorList>
    </citation>
    <scope>NUCLEOTIDE SEQUENCE</scope>
</reference>
<dbReference type="EMBL" id="BTGU01005139">
    <property type="protein sequence ID" value="GMN20280.1"/>
    <property type="molecule type" value="Genomic_DNA"/>
</dbReference>
<evidence type="ECO:0000313" key="2">
    <source>
        <dbReference type="Proteomes" id="UP001187192"/>
    </source>
</evidence>
<protein>
    <submittedName>
        <fullName evidence="1">Uncharacterized protein</fullName>
    </submittedName>
</protein>
<evidence type="ECO:0000313" key="1">
    <source>
        <dbReference type="EMBL" id="GMN20280.1"/>
    </source>
</evidence>
<proteinExistence type="predicted"/>
<comment type="caution">
    <text evidence="1">The sequence shown here is derived from an EMBL/GenBank/DDBJ whole genome shotgun (WGS) entry which is preliminary data.</text>
</comment>
<name>A0AA87YYH8_FICCA</name>
<gene>
    <name evidence="1" type="ORF">TIFTF001_047066</name>
</gene>
<accession>A0AA87YYH8</accession>
<dbReference type="AlphaFoldDB" id="A0AA87YYH8"/>